<dbReference type="EMBL" id="LWCA01001133">
    <property type="protein sequence ID" value="OAF65826.1"/>
    <property type="molecule type" value="Genomic_DNA"/>
</dbReference>
<name>A0A177AV14_9BILA</name>
<keyword evidence="3" id="KW-1185">Reference proteome</keyword>
<feature type="transmembrane region" description="Helical" evidence="1">
    <location>
        <begin position="74"/>
        <end position="94"/>
    </location>
</feature>
<reference evidence="2 3" key="1">
    <citation type="submission" date="2016-04" db="EMBL/GenBank/DDBJ databases">
        <title>The genome of Intoshia linei affirms orthonectids as highly simplified spiralians.</title>
        <authorList>
            <person name="Mikhailov K.V."/>
            <person name="Slusarev G.S."/>
            <person name="Nikitin M.A."/>
            <person name="Logacheva M.D."/>
            <person name="Penin A."/>
            <person name="Aleoshin V."/>
            <person name="Panchin Y.V."/>
        </authorList>
    </citation>
    <scope>NUCLEOTIDE SEQUENCE [LARGE SCALE GENOMIC DNA]</scope>
    <source>
        <strain evidence="2">Intl2013</strain>
        <tissue evidence="2">Whole animal</tissue>
    </source>
</reference>
<keyword evidence="1" id="KW-1133">Transmembrane helix</keyword>
<comment type="caution">
    <text evidence="2">The sequence shown here is derived from an EMBL/GenBank/DDBJ whole genome shotgun (WGS) entry which is preliminary data.</text>
</comment>
<dbReference type="Proteomes" id="UP000078046">
    <property type="component" value="Unassembled WGS sequence"/>
</dbReference>
<proteinExistence type="predicted"/>
<evidence type="ECO:0000313" key="3">
    <source>
        <dbReference type="Proteomes" id="UP000078046"/>
    </source>
</evidence>
<dbReference type="AlphaFoldDB" id="A0A177AV14"/>
<sequence>MDLDSFKLKNIPVPQTQTRQIDNLNISSGSQNPDSINYTENLTIKYIQPEIITKRPIYMYPIAFIQNIFPRRRFISFLIVVLFVFSLVFFILYFKQIFINRHRITYNSKYPLSNIYHDQLNTYSEFIFLTVVMVSDEDKASRIQFDSPGNLEGNAIGMD</sequence>
<accession>A0A177AV14</accession>
<keyword evidence="1" id="KW-0472">Membrane</keyword>
<protein>
    <submittedName>
        <fullName evidence="2">Uncharacterized protein</fullName>
    </submittedName>
</protein>
<gene>
    <name evidence="2" type="ORF">A3Q56_06466</name>
</gene>
<keyword evidence="1" id="KW-0812">Transmembrane</keyword>
<organism evidence="2 3">
    <name type="scientific">Intoshia linei</name>
    <dbReference type="NCBI Taxonomy" id="1819745"/>
    <lineage>
        <taxon>Eukaryota</taxon>
        <taxon>Metazoa</taxon>
        <taxon>Spiralia</taxon>
        <taxon>Lophotrochozoa</taxon>
        <taxon>Mesozoa</taxon>
        <taxon>Orthonectida</taxon>
        <taxon>Rhopaluridae</taxon>
        <taxon>Intoshia</taxon>
    </lineage>
</organism>
<evidence type="ECO:0000313" key="2">
    <source>
        <dbReference type="EMBL" id="OAF65826.1"/>
    </source>
</evidence>
<evidence type="ECO:0000256" key="1">
    <source>
        <dbReference type="SAM" id="Phobius"/>
    </source>
</evidence>